<keyword evidence="3" id="KW-1003">Cell membrane</keyword>
<comment type="subcellular location">
    <subcellularLocation>
        <location evidence="1 7">Cell membrane</location>
        <topology evidence="1 7">Multi-pass membrane protein</topology>
    </subcellularLocation>
</comment>
<dbReference type="Proteomes" id="UP000774000">
    <property type="component" value="Unassembled WGS sequence"/>
</dbReference>
<dbReference type="EMBL" id="JAFBDQ010000005">
    <property type="protein sequence ID" value="MBM7556359.1"/>
    <property type="molecule type" value="Genomic_DNA"/>
</dbReference>
<feature type="transmembrane region" description="Helical" evidence="7">
    <location>
        <begin position="100"/>
        <end position="123"/>
    </location>
</feature>
<reference evidence="9" key="1">
    <citation type="submission" date="2021-01" db="EMBL/GenBank/DDBJ databases">
        <title>Genomic Encyclopedia of Type Strains, Phase IV (KMG-IV): sequencing the most valuable type-strain genomes for metagenomic binning, comparative biology and taxonomic classification.</title>
        <authorList>
            <person name="Goeker M."/>
        </authorList>
    </citation>
    <scope>NUCLEOTIDE SEQUENCE</scope>
    <source>
        <strain evidence="9">DSM 23230</strain>
    </source>
</reference>
<evidence type="ECO:0000256" key="6">
    <source>
        <dbReference type="ARBA" id="ARBA00023136"/>
    </source>
</evidence>
<accession>A0A939BQI4</accession>
<dbReference type="RefSeq" id="WP_204701139.1">
    <property type="nucleotide sequence ID" value="NZ_JAFBDQ010000005.1"/>
</dbReference>
<evidence type="ECO:0000313" key="10">
    <source>
        <dbReference type="Proteomes" id="UP000774000"/>
    </source>
</evidence>
<evidence type="ECO:0000256" key="3">
    <source>
        <dbReference type="ARBA" id="ARBA00022475"/>
    </source>
</evidence>
<name>A0A939BQI4_9FIRM</name>
<proteinExistence type="inferred from homology"/>
<comment type="similarity">
    <text evidence="7">Belongs to the binding-protein-dependent transport system permease family.</text>
</comment>
<gene>
    <name evidence="9" type="ORF">JOC47_001202</name>
</gene>
<dbReference type="Gene3D" id="1.10.3720.10">
    <property type="entry name" value="MetI-like"/>
    <property type="match status" value="1"/>
</dbReference>
<keyword evidence="2 7" id="KW-0813">Transport</keyword>
<keyword evidence="6 7" id="KW-0472">Membrane</keyword>
<dbReference type="InterPro" id="IPR035906">
    <property type="entry name" value="MetI-like_sf"/>
</dbReference>
<evidence type="ECO:0000256" key="2">
    <source>
        <dbReference type="ARBA" id="ARBA00022448"/>
    </source>
</evidence>
<sequence length="322" mass="36029">MLSYIVRRLLQIVPLLLAISLIGFFVMQLAPGNYLDTLKMNPNISDQLVQQLKEDYGLDQPVWKQYVLWLWRALHLDFGRSFKWNVPVSHVIGTRLLNTLILSSAALLIGWVIAIPIGVYAATHKYQWSDNLATVFAFVGLSIPNFFFALLLQYLITQSGIDWPINGMTSMNYEWLSQWGKVIDVAQHLVIPAVVLGTAYVAGLMRQMRGQMLETINEDYIKTARAKGLSEQKVVYKHAFRNAVNPLITILGFSISTLLSGAAITEIVTGWPGLGKMMLEAVMSRDIYLAQAGLMMSSLLLIVGNLAADILLAVVDPRIRYD</sequence>
<feature type="transmembrane region" description="Helical" evidence="7">
    <location>
        <begin position="288"/>
        <end position="315"/>
    </location>
</feature>
<keyword evidence="4 7" id="KW-0812">Transmembrane</keyword>
<keyword evidence="10" id="KW-1185">Reference proteome</keyword>
<evidence type="ECO:0000259" key="8">
    <source>
        <dbReference type="PROSITE" id="PS50928"/>
    </source>
</evidence>
<comment type="caution">
    <text evidence="9">The sequence shown here is derived from an EMBL/GenBank/DDBJ whole genome shotgun (WGS) entry which is preliminary data.</text>
</comment>
<dbReference type="Pfam" id="PF19300">
    <property type="entry name" value="BPD_transp_1_N"/>
    <property type="match status" value="1"/>
</dbReference>
<dbReference type="PANTHER" id="PTHR30465:SF0">
    <property type="entry name" value="OLIGOPEPTIDE TRANSPORT SYSTEM PERMEASE PROTEIN APPB"/>
    <property type="match status" value="1"/>
</dbReference>
<dbReference type="PROSITE" id="PS50928">
    <property type="entry name" value="ABC_TM1"/>
    <property type="match status" value="1"/>
</dbReference>
<dbReference type="PANTHER" id="PTHR30465">
    <property type="entry name" value="INNER MEMBRANE ABC TRANSPORTER"/>
    <property type="match status" value="1"/>
</dbReference>
<dbReference type="GO" id="GO:0005886">
    <property type="term" value="C:plasma membrane"/>
    <property type="evidence" value="ECO:0007669"/>
    <property type="project" value="UniProtKB-SubCell"/>
</dbReference>
<feature type="transmembrane region" description="Helical" evidence="7">
    <location>
        <begin position="135"/>
        <end position="156"/>
    </location>
</feature>
<evidence type="ECO:0000256" key="1">
    <source>
        <dbReference type="ARBA" id="ARBA00004651"/>
    </source>
</evidence>
<dbReference type="CDD" id="cd06261">
    <property type="entry name" value="TM_PBP2"/>
    <property type="match status" value="1"/>
</dbReference>
<feature type="transmembrane region" description="Helical" evidence="7">
    <location>
        <begin position="247"/>
        <end position="268"/>
    </location>
</feature>
<feature type="transmembrane region" description="Helical" evidence="7">
    <location>
        <begin position="12"/>
        <end position="30"/>
    </location>
</feature>
<keyword evidence="5 7" id="KW-1133">Transmembrane helix</keyword>
<dbReference type="InterPro" id="IPR045621">
    <property type="entry name" value="BPD_transp_1_N"/>
</dbReference>
<evidence type="ECO:0000256" key="4">
    <source>
        <dbReference type="ARBA" id="ARBA00022692"/>
    </source>
</evidence>
<dbReference type="GO" id="GO:0055085">
    <property type="term" value="P:transmembrane transport"/>
    <property type="evidence" value="ECO:0007669"/>
    <property type="project" value="InterPro"/>
</dbReference>
<dbReference type="AlphaFoldDB" id="A0A939BQI4"/>
<evidence type="ECO:0000313" key="9">
    <source>
        <dbReference type="EMBL" id="MBM7556359.1"/>
    </source>
</evidence>
<evidence type="ECO:0000256" key="7">
    <source>
        <dbReference type="RuleBase" id="RU363032"/>
    </source>
</evidence>
<evidence type="ECO:0000256" key="5">
    <source>
        <dbReference type="ARBA" id="ARBA00022989"/>
    </source>
</evidence>
<organism evidence="9 10">
    <name type="scientific">Halanaerobacter jeridensis</name>
    <dbReference type="NCBI Taxonomy" id="706427"/>
    <lineage>
        <taxon>Bacteria</taxon>
        <taxon>Bacillati</taxon>
        <taxon>Bacillota</taxon>
        <taxon>Clostridia</taxon>
        <taxon>Halanaerobiales</taxon>
        <taxon>Halobacteroidaceae</taxon>
        <taxon>Halanaerobacter</taxon>
    </lineage>
</organism>
<feature type="domain" description="ABC transmembrane type-1" evidence="8">
    <location>
        <begin position="96"/>
        <end position="312"/>
    </location>
</feature>
<dbReference type="Pfam" id="PF00528">
    <property type="entry name" value="BPD_transp_1"/>
    <property type="match status" value="1"/>
</dbReference>
<dbReference type="SUPFAM" id="SSF161098">
    <property type="entry name" value="MetI-like"/>
    <property type="match status" value="1"/>
</dbReference>
<dbReference type="InterPro" id="IPR000515">
    <property type="entry name" value="MetI-like"/>
</dbReference>
<feature type="transmembrane region" description="Helical" evidence="7">
    <location>
        <begin position="185"/>
        <end position="205"/>
    </location>
</feature>
<protein>
    <submittedName>
        <fullName evidence="9">Peptide/nickel transport system permease protein</fullName>
    </submittedName>
</protein>